<feature type="region of interest" description="Disordered" evidence="1">
    <location>
        <begin position="55"/>
        <end position="79"/>
    </location>
</feature>
<sequence>MFFSSVILILPENLIPFTSLSLIHNFTAQTMPIFYLPVVNKFGILSEQQRRNVNKRLQTKQHSNTNDSRPSFSSNRSPLQVTEEFVENYNKVKNLEEQKKYHAKAVQMLLRIKWNAGLSSSGFRKDANVSLAWSELILLLKCKGDIQQECLDLLLMSLKLVAVDCNHVPLLLLLADTLLSLLSTHFTQQSFLRETHMKQLKVCQLVFMRLYCHKMANHLDGWQEVKKRLHSYFASFSDSASFYTKHPDAQLLFRFIIQVADIILIDDDLENDTNYEFFSHNFKTDLLPPVLLSKVQSESPPAEISCPSRHSSWVSKSMHELSAPLWHALNVWKYQTLCSGDGMVREPTNKKELYFVDSLSSLIQCTFNLDTASCWVDYVVALNVLAEAAKRNFTVLSILQYLAYCSICNNDWQNTRREDVSQRHPAGFEDKNQVKTKEPKETENDFKHISHGTSQNCFHKRSDIFGDSKESDNKMSAETEEYSFGFWPWDIIFIYTELLGDVLLNGSTSHIQKRALMGDNCKLMEESCYKRQQQFQLKSDLNFQIDTIHNLCSVSLLELTHFKSPHEISMESANEDNWNWRIRLGAIQALMRVYHCLLGEPTREVLLTTLWTILLQVNQTERNPCVLEALHSNFFYSSKKTAMSFRQTSLHNFMSHMADNLVEIYLLESCGSKEQLKEQEQHQQRRQQQQQLQQQQQQITNRNSLTQKLNENKSIIDERKSSFPLRRKNVQTRCFQSYRTRTFLNLQEVIRNQWNKENPGDLWEDLQHV</sequence>
<dbReference type="KEGG" id="obi:106883076"/>
<feature type="region of interest" description="Disordered" evidence="1">
    <location>
        <begin position="677"/>
        <end position="713"/>
    </location>
</feature>
<organism evidence="2">
    <name type="scientific">Octopus bimaculoides</name>
    <name type="common">California two-spotted octopus</name>
    <dbReference type="NCBI Taxonomy" id="37653"/>
    <lineage>
        <taxon>Eukaryota</taxon>
        <taxon>Metazoa</taxon>
        <taxon>Spiralia</taxon>
        <taxon>Lophotrochozoa</taxon>
        <taxon>Mollusca</taxon>
        <taxon>Cephalopoda</taxon>
        <taxon>Coleoidea</taxon>
        <taxon>Octopodiformes</taxon>
        <taxon>Octopoda</taxon>
        <taxon>Incirrata</taxon>
        <taxon>Octopodidae</taxon>
        <taxon>Octopus</taxon>
    </lineage>
</organism>
<feature type="region of interest" description="Disordered" evidence="1">
    <location>
        <begin position="419"/>
        <end position="442"/>
    </location>
</feature>
<feature type="compositionally biased region" description="Polar residues" evidence="1">
    <location>
        <begin position="699"/>
        <end position="709"/>
    </location>
</feature>
<feature type="compositionally biased region" description="Low complexity" evidence="1">
    <location>
        <begin position="686"/>
        <end position="698"/>
    </location>
</feature>
<protein>
    <submittedName>
        <fullName evidence="2">Uncharacterized protein</fullName>
    </submittedName>
</protein>
<name>A0A0L8FJK2_OCTBM</name>
<dbReference type="OrthoDB" id="10016194at2759"/>
<dbReference type="EMBL" id="KQ430665">
    <property type="protein sequence ID" value="KOF63829.1"/>
    <property type="molecule type" value="Genomic_DNA"/>
</dbReference>
<dbReference type="PANTHER" id="PTHR28651">
    <property type="entry name" value="TRANSMEMBRANE PROTEIN 232"/>
    <property type="match status" value="1"/>
</dbReference>
<dbReference type="STRING" id="37653.A0A0L8FJK2"/>
<reference evidence="2" key="1">
    <citation type="submission" date="2015-07" db="EMBL/GenBank/DDBJ databases">
        <title>MeaNS - Measles Nucleotide Surveillance Program.</title>
        <authorList>
            <person name="Tran T."/>
            <person name="Druce J."/>
        </authorList>
    </citation>
    <scope>NUCLEOTIDE SEQUENCE</scope>
    <source>
        <strain evidence="2">UCB-OBI-ISO-001</strain>
        <tissue evidence="2">Gonad</tissue>
    </source>
</reference>
<dbReference type="Pfam" id="PF15877">
    <property type="entry name" value="TMEM232"/>
    <property type="match status" value="2"/>
</dbReference>
<proteinExistence type="predicted"/>
<evidence type="ECO:0000313" key="2">
    <source>
        <dbReference type="EMBL" id="KOF63829.1"/>
    </source>
</evidence>
<accession>A0A0L8FJK2</accession>
<dbReference type="AlphaFoldDB" id="A0A0L8FJK2"/>
<feature type="compositionally biased region" description="Polar residues" evidence="1">
    <location>
        <begin position="60"/>
        <end position="79"/>
    </location>
</feature>
<dbReference type="PANTHER" id="PTHR28651:SF1">
    <property type="entry name" value="TRANSMEMBRANE PROTEIN 232"/>
    <property type="match status" value="1"/>
</dbReference>
<dbReference type="InterPro" id="IPR031747">
    <property type="entry name" value="TMEM232"/>
</dbReference>
<gene>
    <name evidence="2" type="ORF">OCBIM_22018334mg</name>
</gene>
<evidence type="ECO:0000256" key="1">
    <source>
        <dbReference type="SAM" id="MobiDB-lite"/>
    </source>
</evidence>